<name>A0A0J9E3X6_9RHOB</name>
<reference evidence="2 3" key="1">
    <citation type="submission" date="2015-06" db="EMBL/GenBank/DDBJ databases">
        <title>Draft genome sequence of an Alphaproteobacteria species associated to the Mediterranean sponge Oscarella lobularis.</title>
        <authorList>
            <person name="Jourda C."/>
            <person name="Santini S."/>
            <person name="Claverie J.-M."/>
        </authorList>
    </citation>
    <scope>NUCLEOTIDE SEQUENCE [LARGE SCALE GENOMIC DNA]</scope>
    <source>
        <strain evidence="2">IGS</strain>
    </source>
</reference>
<dbReference type="Gene3D" id="3.90.550.10">
    <property type="entry name" value="Spore Coat Polysaccharide Biosynthesis Protein SpsA, Chain A"/>
    <property type="match status" value="1"/>
</dbReference>
<dbReference type="GO" id="GO:0016758">
    <property type="term" value="F:hexosyltransferase activity"/>
    <property type="evidence" value="ECO:0007669"/>
    <property type="project" value="UniProtKB-ARBA"/>
</dbReference>
<gene>
    <name evidence="2" type="ORF">AIOL_002375</name>
</gene>
<evidence type="ECO:0000259" key="1">
    <source>
        <dbReference type="Pfam" id="PF00535"/>
    </source>
</evidence>
<sequence length="264" mass="29285">MAEGVSIVVPTFNRAALLPRAIDSALAQTVACEVVVVDHGSTDATPEVAAGYGDRIQYVRRDRDFGPHYCWLDGIMHSSGEFVHLQYDDDWIQPTFIEACLSVMTPDTGFAFSVAQIHEVLEDGAGKDGPRMFEDWMPATGTYPRKALEKKILRTIISPGACVFRRHTLIDAIYQGRLPLPKAHYHGVGPDVYASLLSMLRYPKIGFVAEPLAVFLAHEGSITVGAAEDEAKALAMKNAYKEVKQFYHELKMIKRWRALKGVFG</sequence>
<dbReference type="STRING" id="1675527.AIOL_002375"/>
<dbReference type="InterPro" id="IPR001173">
    <property type="entry name" value="Glyco_trans_2-like"/>
</dbReference>
<dbReference type="PANTHER" id="PTHR22916:SF56">
    <property type="entry name" value="GLYCOSYL TRANSFERASE"/>
    <property type="match status" value="1"/>
</dbReference>
<accession>A0A0J9E3X6</accession>
<comment type="caution">
    <text evidence="2">The sequence shown here is derived from an EMBL/GenBank/DDBJ whole genome shotgun (WGS) entry which is preliminary data.</text>
</comment>
<evidence type="ECO:0000313" key="2">
    <source>
        <dbReference type="EMBL" id="KMW57412.1"/>
    </source>
</evidence>
<keyword evidence="3" id="KW-1185">Reference proteome</keyword>
<dbReference type="AlphaFoldDB" id="A0A0J9E3X6"/>
<dbReference type="Proteomes" id="UP000037178">
    <property type="component" value="Unassembled WGS sequence"/>
</dbReference>
<dbReference type="RefSeq" id="WP_049643142.1">
    <property type="nucleotide sequence ID" value="NZ_LFTY01000002.1"/>
</dbReference>
<dbReference type="SUPFAM" id="SSF53448">
    <property type="entry name" value="Nucleotide-diphospho-sugar transferases"/>
    <property type="match status" value="1"/>
</dbReference>
<dbReference type="EMBL" id="LFTY01000002">
    <property type="protein sequence ID" value="KMW57412.1"/>
    <property type="molecule type" value="Genomic_DNA"/>
</dbReference>
<dbReference type="InterPro" id="IPR029044">
    <property type="entry name" value="Nucleotide-diphossugar_trans"/>
</dbReference>
<dbReference type="CDD" id="cd00761">
    <property type="entry name" value="Glyco_tranf_GTA_type"/>
    <property type="match status" value="1"/>
</dbReference>
<dbReference type="PATRIC" id="fig|1675527.3.peg.2489"/>
<protein>
    <recommendedName>
        <fullName evidence="1">Glycosyltransferase 2-like domain-containing protein</fullName>
    </recommendedName>
</protein>
<dbReference type="PANTHER" id="PTHR22916">
    <property type="entry name" value="GLYCOSYLTRANSFERASE"/>
    <property type="match status" value="1"/>
</dbReference>
<dbReference type="Pfam" id="PF00535">
    <property type="entry name" value="Glycos_transf_2"/>
    <property type="match status" value="1"/>
</dbReference>
<evidence type="ECO:0000313" key="3">
    <source>
        <dbReference type="Proteomes" id="UP000037178"/>
    </source>
</evidence>
<organism evidence="2 3">
    <name type="scientific">Candidatus Rhodobacter oscarellae</name>
    <dbReference type="NCBI Taxonomy" id="1675527"/>
    <lineage>
        <taxon>Bacteria</taxon>
        <taxon>Pseudomonadati</taxon>
        <taxon>Pseudomonadota</taxon>
        <taxon>Alphaproteobacteria</taxon>
        <taxon>Rhodobacterales</taxon>
        <taxon>Rhodobacter group</taxon>
        <taxon>Rhodobacter</taxon>
    </lineage>
</organism>
<dbReference type="OrthoDB" id="5291101at2"/>
<proteinExistence type="predicted"/>
<feature type="domain" description="Glycosyltransferase 2-like" evidence="1">
    <location>
        <begin position="6"/>
        <end position="167"/>
    </location>
</feature>